<dbReference type="PANTHER" id="PTHR15600:SF42">
    <property type="entry name" value="SACSIN"/>
    <property type="match status" value="1"/>
</dbReference>
<proteinExistence type="predicted"/>
<dbReference type="SUPFAM" id="SSF55874">
    <property type="entry name" value="ATPase domain of HSP90 chaperone/DNA topoisomerase II/histidine kinase"/>
    <property type="match status" value="2"/>
</dbReference>
<protein>
    <recommendedName>
        <fullName evidence="1">BTB domain-containing protein</fullName>
    </recommendedName>
</protein>
<organism evidence="2 3">
    <name type="scientific">Candolleomyces eurysporus</name>
    <dbReference type="NCBI Taxonomy" id="2828524"/>
    <lineage>
        <taxon>Eukaryota</taxon>
        <taxon>Fungi</taxon>
        <taxon>Dikarya</taxon>
        <taxon>Basidiomycota</taxon>
        <taxon>Agaricomycotina</taxon>
        <taxon>Agaricomycetes</taxon>
        <taxon>Agaricomycetidae</taxon>
        <taxon>Agaricales</taxon>
        <taxon>Agaricineae</taxon>
        <taxon>Psathyrellaceae</taxon>
        <taxon>Candolleomyces</taxon>
    </lineage>
</organism>
<dbReference type="SUPFAM" id="SSF54695">
    <property type="entry name" value="POZ domain"/>
    <property type="match status" value="1"/>
</dbReference>
<keyword evidence="3" id="KW-1185">Reference proteome</keyword>
<comment type="caution">
    <text evidence="2">The sequence shown here is derived from an EMBL/GenBank/DDBJ whole genome shotgun (WGS) entry which is preliminary data.</text>
</comment>
<dbReference type="GO" id="GO:0030544">
    <property type="term" value="F:Hsp70 protein binding"/>
    <property type="evidence" value="ECO:0007669"/>
    <property type="project" value="TreeGrafter"/>
</dbReference>
<dbReference type="InterPro" id="IPR036890">
    <property type="entry name" value="HATPase_C_sf"/>
</dbReference>
<dbReference type="PROSITE" id="PS50097">
    <property type="entry name" value="BTB"/>
    <property type="match status" value="1"/>
</dbReference>
<evidence type="ECO:0000313" key="3">
    <source>
        <dbReference type="Proteomes" id="UP001140091"/>
    </source>
</evidence>
<feature type="domain" description="BTB" evidence="1">
    <location>
        <begin position="2464"/>
        <end position="2547"/>
    </location>
</feature>
<evidence type="ECO:0000313" key="2">
    <source>
        <dbReference type="EMBL" id="KAJ2928408.1"/>
    </source>
</evidence>
<dbReference type="Proteomes" id="UP001140091">
    <property type="component" value="Unassembled WGS sequence"/>
</dbReference>
<dbReference type="EMBL" id="JANBPK010000927">
    <property type="protein sequence ID" value="KAJ2928408.1"/>
    <property type="molecule type" value="Genomic_DNA"/>
</dbReference>
<dbReference type="Pfam" id="PF25794">
    <property type="entry name" value="SACS"/>
    <property type="match status" value="2"/>
</dbReference>
<dbReference type="Gene3D" id="3.30.710.10">
    <property type="entry name" value="Potassium Channel Kv1.1, Chain A"/>
    <property type="match status" value="1"/>
</dbReference>
<name>A0A9W8J8W6_9AGAR</name>
<gene>
    <name evidence="2" type="ORF">H1R20_g8671</name>
</gene>
<dbReference type="SMART" id="SM00225">
    <property type="entry name" value="BTB"/>
    <property type="match status" value="1"/>
</dbReference>
<dbReference type="NCBIfam" id="NF047352">
    <property type="entry name" value="P_loop_sacsin"/>
    <property type="match status" value="1"/>
</dbReference>
<evidence type="ECO:0000259" key="1">
    <source>
        <dbReference type="PROSITE" id="PS50097"/>
    </source>
</evidence>
<dbReference type="InterPro" id="IPR052972">
    <property type="entry name" value="Sacsin_chaperone_reg"/>
</dbReference>
<dbReference type="OrthoDB" id="1262810at2759"/>
<dbReference type="InterPro" id="IPR011333">
    <property type="entry name" value="SKP1/BTB/POZ_sf"/>
</dbReference>
<dbReference type="InterPro" id="IPR000210">
    <property type="entry name" value="BTB/POZ_dom"/>
</dbReference>
<dbReference type="PANTHER" id="PTHR15600">
    <property type="entry name" value="SACSIN"/>
    <property type="match status" value="1"/>
</dbReference>
<dbReference type="InterPro" id="IPR058210">
    <property type="entry name" value="SACS/Nov_dom"/>
</dbReference>
<feature type="non-terminal residue" evidence="2">
    <location>
        <position position="2630"/>
    </location>
</feature>
<accession>A0A9W8J8W6</accession>
<sequence>MTTSSAFGENVDRLGSIRSILDNYPFSAGLLREILQNSDDAKATLQTFLLDCRKHPAERICDPSIADTQGPALLAFNNAKFLQEDWVALQNISKSSKREDTSKIGKFGIGIRSCYHVTDFLQILSGEDLVIFDPQSSFNVDGGARFPFKPETIEPIRDHLQAFEYFLPTNWNGEAFDGTVVRLPLRTKPGELREKIVSPEEVKQLFQEFIGKELSIAMLFLQHLRSIEFIIIDEAGRVQKIACCTVEIAGQLSDGVCKQVVSVQSTEASVKEEWLVMHQSFAKEEVLRLLSNRVDSFSENVLKKHKLRADVGLAFPLSHTRNIEADIGHLFTFLRLPIKTGFPAHIHSLFSLTPSRQNLRPHGENGIVKGSDDYILIEWNKLLFDVFIPRAWTHLLKTITIHSPTAPIFSAWPVAQHFTESDSAYWASFPRNVLNTVLEEDATVWPVTQNGYKRLQEVFVARPSTSDEVIQALADTGMSVCRPPDHLFRMIEALPKWNHRILTPERASTTLKDNFTSNLLNAPAGRRATILQYLLSSNNIRNVVGLPIIPTVSGSFVALAQQGTTSNIHTLLEAADIGVFRPCDDNAIFIDDLPSPAVSLFRQQAPRTLNVKWLDPDQVVRYLALHPTRRGLGLSQTEADGAAVTFLTSFWVWFDSWGSRSSLLPKLEYEYLLPCAGGLRRAIRSQPVFDAAGIQALSACLSGFGVPFLSNTLGSGARTVLTKYGFLKSATDMHVLLDAMGTFAGSVSDQNVQLLFNHFNQYMVNSTTYSFSERQKTAFRRLPIFPIVEYDPNTSVRRRRTAANGLVVYGVWSFELLPELPNTVFVDVNVLDQRLLPLLNETQPRPVSDMEILGLSVKRLDQQPKNLLARMLQHVVSYQYRLTSQLQQSLRSEPYAYSSLGTRQAPQTLIDPSSPLYFLYANDKQRVHSLQDQEERSIADSLARLGFLDKALSASNITDRIRHIASTGAFENAVKLLNIIYQHGFNCHHLSLDRSVRWLPTQKGFLVTAAECRPGKGTTSEELHLFDKVLELVHSDAMISTSLRTVLGWDDPIPVDVLLRQFREVLDHRETDVYHRVKNLIKALSSRRLSLTGAHWNSVRQLLENREWVPTNEYTLVETWQAVFSSSFRGIYMVAPDLSRTGSDSRNFLTNLNCLPAPSFETVTKRLSQLRTEPPSKTVTSSAIATLKFAVSLTLTEDQRSQLLVPDDLHRLQPIQDVLFNDVGAHSLLLPRNEVCLASSSIDDALARALGLQRLGLKHVHLQTLGEDMGVTPATIVEKTLAQYTEKQFLPEFLANAQDANASKLMVILNNYVSVEGNFLSPALERLHDGPSVMVYNDSEFSDKDFEGICKTHIGGKVDNPDSIGQFGLGALTMFHITECAVIYSGDKVLFLDPSKSHLPIAGRASMLMPLKDIDLVYPGHTSHLKGLDFFDPKACRVNGTIFFLPLRSFSSTPQGKKPFVPTVYTTSTFQRTILDDFRSKADECLLFIKVNNIEARLRTSAQSSILLWSLIARRTEAAFDGLIETKIWIDSCAPSHPKASSEWLTMSDRFQASDVPSEYRAGVKSKGIKVGLAALLSDGHRTQSRFFSTLPLAILTTLPVHVNASFRMSSDRRQIRLDSYDNDETRFNRWLLKMRIPPLYLALLERIAQERDNARWWPGTRVDISSPGDEDEDHITTANEDALTSILTESFYTTHLPASSRSIFSSMYSGESFKRSDAILYSTTPPSPVRRVLDMMKPKSIVKPTAQIRLRLRKAGLAVVGPVFVSQLLLNNRGAERVREELGDDGLADLLVWLSKEEGIHLQGLPLLRLENKTWAKFETGGQVYYSSPSSSKMVKDDLLPSGRFVYPGTMPKTLLKTLSTSAIKVAVLDATGVGQLVEAKLQTLDPQTKAAWVERFWKVFPTFHQDGLQVHKSIETLPLVPTLSGTSFKSLLECKENGFFTDSRDHEWLVECFKGLGIDVVPLDRFPSALREVLRSKDYSLPGAQFDRFLRCVSPILNSAVQSFKRWPLDRRNKFSEWVRERITTKVSEEYAHTVRQLPVWPARRGMEFSLCSANEVKLLPHGISIDAGRFCRSFMTAEGGVSHLGVARQTLTQLYVALDLPHKLLPGEDEEIYKSLLTNLLNLSNRDVQRIQVPNTSRVLVNCDNFFERTTFFMAAFGESSDRFLLRSFDSFASRLYSRGLKRITDLDLDLFSLCARTFQDECASALQDGGRLDHETLERAEIVYRTYCETLPLYVPSNQAGRWHTLDDIRFIPRSMHEGRRYVSQDIELPASIRSLPRLVSPNQTVQSKFHGISWTQRVALEQQPLERLLVAFPDFGKPSTKEVVAHLKELASLSHGSIVLPDLIATYKWLNQQDTSILESLRPELQESAMFLNVDDPNFDAWKWCEARQMAFETHDVGRIEGVRQFLSPFKRLLKAAGVLEAFYPELEAGDDVRIPDERDLLKQYRDGFSELRAMNQLVDVIFTPEDKDSSEAITDACRPLLSAHRAFLSVCNTHLKDRFTGGYADSQGSDDGLLTISLPASSFAIKTALDYLYTGQVLDREQFVELEDLLQTLELSGYLQIDGLFHLAQREVVERRLVDPLNFTDVRTRAAAIDADVLTRWCDDYETRNREYIRITAEGNAMLN</sequence>
<dbReference type="Pfam" id="PF00651">
    <property type="entry name" value="BTB"/>
    <property type="match status" value="1"/>
</dbReference>
<reference evidence="2" key="1">
    <citation type="submission" date="2022-06" db="EMBL/GenBank/DDBJ databases">
        <title>Genome Sequence of Candolleomyces eurysporus.</title>
        <authorList>
            <person name="Buettner E."/>
        </authorList>
    </citation>
    <scope>NUCLEOTIDE SEQUENCE</scope>
    <source>
        <strain evidence="2">VTCC 930004</strain>
    </source>
</reference>
<dbReference type="Gene3D" id="3.30.565.10">
    <property type="entry name" value="Histidine kinase-like ATPase, C-terminal domain"/>
    <property type="match status" value="1"/>
</dbReference>